<dbReference type="EMBL" id="CP053985">
    <property type="protein sequence ID" value="QKH35376.1"/>
    <property type="molecule type" value="Genomic_DNA"/>
</dbReference>
<accession>A0A7D4HYR0</accession>
<name>A0A7D4HYR0_9BURK</name>
<dbReference type="Proteomes" id="UP000500970">
    <property type="component" value="Chromosome"/>
</dbReference>
<evidence type="ECO:0000313" key="2">
    <source>
        <dbReference type="Proteomes" id="UP000500970"/>
    </source>
</evidence>
<dbReference type="AlphaFoldDB" id="A0A7D4HYR0"/>
<dbReference type="KEGG" id="apes:FOC84_10650"/>
<keyword evidence="2" id="KW-1185">Reference proteome</keyword>
<protein>
    <recommendedName>
        <fullName evidence="3">Glutaredoxin domain-containing protein</fullName>
    </recommendedName>
</protein>
<organism evidence="1 2">
    <name type="scientific">Achromobacter pestifer</name>
    <dbReference type="NCBI Taxonomy" id="1353889"/>
    <lineage>
        <taxon>Bacteria</taxon>
        <taxon>Pseudomonadati</taxon>
        <taxon>Pseudomonadota</taxon>
        <taxon>Betaproteobacteria</taxon>
        <taxon>Burkholderiales</taxon>
        <taxon>Alcaligenaceae</taxon>
        <taxon>Achromobacter</taxon>
    </lineage>
</organism>
<proteinExistence type="predicted"/>
<evidence type="ECO:0000313" key="1">
    <source>
        <dbReference type="EMBL" id="QKH35376.1"/>
    </source>
</evidence>
<dbReference type="RefSeq" id="WP_173144392.1">
    <property type="nucleotide sequence ID" value="NZ_CP053985.1"/>
</dbReference>
<sequence>MCSKQANKAVKPEHRLISLYTLSNCAESEQTRQALVNRGISFSERSAADQSPPASPVVATIVKGQIVAWTGHRPDMIELLADLLDLGPVPEGGLAYLEQAEEAVLTRFQVLVEIESHQLNHQDFFDDCGDHPLYRGSTLLNWLGY</sequence>
<gene>
    <name evidence="1" type="ORF">FOC84_10650</name>
</gene>
<reference evidence="1 2" key="1">
    <citation type="submission" date="2020-05" db="EMBL/GenBank/DDBJ databases">
        <title>FDA dAtabase for Regulatory Grade micrObial Sequences (FDA-ARGOS): Supporting development and validation of Infectious Disease Dx tests.</title>
        <authorList>
            <person name="Sproer C."/>
            <person name="Gronow S."/>
            <person name="Severitt S."/>
            <person name="Schroder I."/>
            <person name="Tallon L."/>
            <person name="Sadzewicz L."/>
            <person name="Zhao X."/>
            <person name="Vavikolanu K."/>
            <person name="Mehta A."/>
            <person name="Aluvathingal J."/>
            <person name="Nadendla S."/>
            <person name="Myers T."/>
            <person name="Yan Y."/>
            <person name="Sichtig H."/>
        </authorList>
    </citation>
    <scope>NUCLEOTIDE SEQUENCE [LARGE SCALE GENOMIC DNA]</scope>
    <source>
        <strain evidence="1 2">FDAARGOS_790</strain>
    </source>
</reference>
<evidence type="ECO:0008006" key="3">
    <source>
        <dbReference type="Google" id="ProtNLM"/>
    </source>
</evidence>